<reference evidence="2" key="1">
    <citation type="submission" date="2022-04" db="EMBL/GenBank/DDBJ databases">
        <title>Alcanivorax sp. CY1518 draft genome sequence.</title>
        <authorList>
            <person name="Zhao G."/>
            <person name="An M."/>
        </authorList>
    </citation>
    <scope>NUCLEOTIDE SEQUENCE</scope>
    <source>
        <strain evidence="2">CY1518</strain>
    </source>
</reference>
<dbReference type="EMBL" id="JALKII010000007">
    <property type="protein sequence ID" value="MCK0538310.1"/>
    <property type="molecule type" value="Genomic_DNA"/>
</dbReference>
<proteinExistence type="predicted"/>
<keyword evidence="1" id="KW-0812">Transmembrane</keyword>
<sequence length="113" mass="12624">MPLILTRLFYALLLISGIGGLWWLAPPDTPGIAKVFMTLVVYGPLLLFLPAAMSGGARQLTWLCFLLMFYFCGYVVQLFYPPPMGVLAIFRVAFTCALFVCAMLVIRRQPGDR</sequence>
<accession>A0ABT0E8Z9</accession>
<evidence type="ECO:0000256" key="1">
    <source>
        <dbReference type="SAM" id="Phobius"/>
    </source>
</evidence>
<dbReference type="InterPro" id="IPR018643">
    <property type="entry name" value="DUF2069_membrane"/>
</dbReference>
<protein>
    <submittedName>
        <fullName evidence="2">DUF2069 domain-containing protein</fullName>
    </submittedName>
</protein>
<feature type="transmembrane region" description="Helical" evidence="1">
    <location>
        <begin position="31"/>
        <end position="53"/>
    </location>
</feature>
<feature type="transmembrane region" description="Helical" evidence="1">
    <location>
        <begin position="7"/>
        <end position="25"/>
    </location>
</feature>
<organism evidence="2 3">
    <name type="scientific">Alcanivorax quisquiliarum</name>
    <dbReference type="NCBI Taxonomy" id="2933565"/>
    <lineage>
        <taxon>Bacteria</taxon>
        <taxon>Pseudomonadati</taxon>
        <taxon>Pseudomonadota</taxon>
        <taxon>Gammaproteobacteria</taxon>
        <taxon>Oceanospirillales</taxon>
        <taxon>Alcanivoracaceae</taxon>
        <taxon>Alcanivorax</taxon>
    </lineage>
</organism>
<dbReference type="Proteomes" id="UP001165524">
    <property type="component" value="Unassembled WGS sequence"/>
</dbReference>
<feature type="transmembrane region" description="Helical" evidence="1">
    <location>
        <begin position="86"/>
        <end position="106"/>
    </location>
</feature>
<gene>
    <name evidence="2" type="ORF">MU846_11370</name>
</gene>
<evidence type="ECO:0000313" key="3">
    <source>
        <dbReference type="Proteomes" id="UP001165524"/>
    </source>
</evidence>
<keyword evidence="3" id="KW-1185">Reference proteome</keyword>
<dbReference type="RefSeq" id="WP_246952814.1">
    <property type="nucleotide sequence ID" value="NZ_JALKII010000007.1"/>
</dbReference>
<dbReference type="Pfam" id="PF09842">
    <property type="entry name" value="DUF2069"/>
    <property type="match status" value="1"/>
</dbReference>
<keyword evidence="1" id="KW-0472">Membrane</keyword>
<feature type="transmembrane region" description="Helical" evidence="1">
    <location>
        <begin position="60"/>
        <end position="80"/>
    </location>
</feature>
<comment type="caution">
    <text evidence="2">The sequence shown here is derived from an EMBL/GenBank/DDBJ whole genome shotgun (WGS) entry which is preliminary data.</text>
</comment>
<name>A0ABT0E8Z9_9GAMM</name>
<keyword evidence="1" id="KW-1133">Transmembrane helix</keyword>
<evidence type="ECO:0000313" key="2">
    <source>
        <dbReference type="EMBL" id="MCK0538310.1"/>
    </source>
</evidence>